<evidence type="ECO:0000313" key="3">
    <source>
        <dbReference type="Proteomes" id="UP000828768"/>
    </source>
</evidence>
<feature type="compositionally biased region" description="Basic and acidic residues" evidence="1">
    <location>
        <begin position="1"/>
        <end position="10"/>
    </location>
</feature>
<accession>A0AAE8XFL5</accession>
<gene>
    <name evidence="2" type="ORF">STIP28_60</name>
</gene>
<evidence type="ECO:0000256" key="1">
    <source>
        <dbReference type="SAM" id="MobiDB-lite"/>
    </source>
</evidence>
<dbReference type="EMBL" id="MZ803112">
    <property type="protein sequence ID" value="UAW01102.1"/>
    <property type="molecule type" value="Genomic_DNA"/>
</dbReference>
<proteinExistence type="predicted"/>
<evidence type="ECO:0000313" key="2">
    <source>
        <dbReference type="EMBL" id="UAW01102.1"/>
    </source>
</evidence>
<name>A0AAE8XFL5_9CAUD</name>
<organism evidence="2 3">
    <name type="scientific">Synechococcus T7-like virus S-TIP28</name>
    <dbReference type="NCBI Taxonomy" id="1332140"/>
    <lineage>
        <taxon>Viruses</taxon>
        <taxon>Duplodnaviria</taxon>
        <taxon>Heunggongvirae</taxon>
        <taxon>Uroviricota</taxon>
        <taxon>Caudoviricetes</taxon>
        <taxon>Autographivirales</taxon>
        <taxon>Autographivirales incertae sedis</taxon>
        <taxon>Tiranvirus</taxon>
        <taxon>Tiranvirus STIP28</taxon>
    </lineage>
</organism>
<feature type="region of interest" description="Disordered" evidence="1">
    <location>
        <begin position="1"/>
        <end position="21"/>
    </location>
</feature>
<keyword evidence="3" id="KW-1185">Reference proteome</keyword>
<sequence length="85" mass="9794">MQKMLQEKQEATPSFESKNAEYQELAIKTRAEGGRESDLNPYLQYFVQNPTGSDTGPHQERQEMIQKQITDDPFLSVFQQALIQS</sequence>
<reference evidence="2" key="1">
    <citation type="submission" date="2021-08" db="EMBL/GenBank/DDBJ databases">
        <authorList>
            <person name="Shitrit D."/>
            <person name="Kirzner S."/>
            <person name="Dekel-Bird N.P."/>
            <person name="Avrani S."/>
            <person name="Sabehi G."/>
            <person name="Perkarsky I."/>
            <person name="Peleg M."/>
            <person name="Tahan R."/>
            <person name="Kondratyeva K."/>
            <person name="Lindell D."/>
        </authorList>
    </citation>
    <scope>NUCLEOTIDE SEQUENCE</scope>
</reference>
<dbReference type="Proteomes" id="UP000828768">
    <property type="component" value="Segment"/>
</dbReference>
<protein>
    <submittedName>
        <fullName evidence="2">Uncharacterized protein</fullName>
    </submittedName>
</protein>